<organism evidence="2">
    <name type="scientific">hydrothermal vent metagenome</name>
    <dbReference type="NCBI Taxonomy" id="652676"/>
    <lineage>
        <taxon>unclassified sequences</taxon>
        <taxon>metagenomes</taxon>
        <taxon>ecological metagenomes</taxon>
    </lineage>
</organism>
<reference evidence="2" key="1">
    <citation type="submission" date="2018-06" db="EMBL/GenBank/DDBJ databases">
        <authorList>
            <person name="Zhirakovskaya E."/>
        </authorList>
    </citation>
    <scope>NUCLEOTIDE SEQUENCE</scope>
</reference>
<name>A0A3B0SJB6_9ZZZZ</name>
<dbReference type="InterPro" id="IPR021323">
    <property type="entry name" value="DUF2927"/>
</dbReference>
<proteinExistence type="predicted"/>
<feature type="region of interest" description="Disordered" evidence="1">
    <location>
        <begin position="1"/>
        <end position="39"/>
    </location>
</feature>
<feature type="compositionally biased region" description="Pro residues" evidence="1">
    <location>
        <begin position="10"/>
        <end position="26"/>
    </location>
</feature>
<sequence>MALSACASAPPAPVPMPGPDPDPGPVVIPAQPTPSGKSQKLTRYYGRLQGNLLTQGLLRTDGGGIDTPYTDTDLLRNFEQVVFYDEYAPGRGFKRSDGKSGALRKWTVPVRIAVEFGASVSADQRATDSEMIARYAARLSRITDHPISASNLNPNFYVMIMGEDDRAEALARIKQIVPGIDPSSLTVFRNLPRSTHCLVVAFSSPDNKYSYRRAIAFIRAEHPPLLRQSCIHEEIAQGLGLANDSPRARPSIFNDDDEFALLTTQDEDMLRLLYNPALSPGMTAAEARPILQRLILGQSGPS</sequence>
<dbReference type="AlphaFoldDB" id="A0A3B0SJB6"/>
<evidence type="ECO:0000256" key="1">
    <source>
        <dbReference type="SAM" id="MobiDB-lite"/>
    </source>
</evidence>
<gene>
    <name evidence="2" type="ORF">MNBD_ALPHA07-1023</name>
</gene>
<dbReference type="Pfam" id="PF11150">
    <property type="entry name" value="DUF2927"/>
    <property type="match status" value="1"/>
</dbReference>
<accession>A0A3B0SJB6</accession>
<evidence type="ECO:0000313" key="2">
    <source>
        <dbReference type="EMBL" id="VAV96423.1"/>
    </source>
</evidence>
<dbReference type="EMBL" id="UOEG01000148">
    <property type="protein sequence ID" value="VAV96423.1"/>
    <property type="molecule type" value="Genomic_DNA"/>
</dbReference>
<protein>
    <submittedName>
        <fullName evidence="2">Tellurite resistance protein (TelA)</fullName>
    </submittedName>
</protein>